<accession>A0A2T3N1H7</accession>
<dbReference type="OrthoDB" id="9811176at2"/>
<keyword evidence="2" id="KW-1185">Reference proteome</keyword>
<gene>
    <name evidence="1" type="ORF">C9I89_06350</name>
</gene>
<dbReference type="Proteomes" id="UP000240904">
    <property type="component" value="Unassembled WGS sequence"/>
</dbReference>
<keyword evidence="1" id="KW-0131">Cell cycle</keyword>
<dbReference type="AlphaFoldDB" id="A0A2T3N1H7"/>
<evidence type="ECO:0000313" key="2">
    <source>
        <dbReference type="Proteomes" id="UP000240904"/>
    </source>
</evidence>
<comment type="caution">
    <text evidence="1">The sequence shown here is derived from an EMBL/GenBank/DDBJ whole genome shotgun (WGS) entry which is preliminary data.</text>
</comment>
<dbReference type="EMBL" id="PYMC01000003">
    <property type="protein sequence ID" value="PSW06128.1"/>
    <property type="molecule type" value="Genomic_DNA"/>
</dbReference>
<dbReference type="InterPro" id="IPR027417">
    <property type="entry name" value="P-loop_NTPase"/>
</dbReference>
<organism evidence="1 2">
    <name type="scientific">Photobacterium lipolyticum</name>
    <dbReference type="NCBI Taxonomy" id="266810"/>
    <lineage>
        <taxon>Bacteria</taxon>
        <taxon>Pseudomonadati</taxon>
        <taxon>Pseudomonadota</taxon>
        <taxon>Gammaproteobacteria</taxon>
        <taxon>Vibrionales</taxon>
        <taxon>Vibrionaceae</taxon>
        <taxon>Photobacterium</taxon>
    </lineage>
</organism>
<protein>
    <submittedName>
        <fullName evidence="1">Cell division protein FtsZ</fullName>
    </submittedName>
</protein>
<dbReference type="GO" id="GO:0051782">
    <property type="term" value="P:negative regulation of cell division"/>
    <property type="evidence" value="ECO:0007669"/>
    <property type="project" value="InterPro"/>
</dbReference>
<dbReference type="SUPFAM" id="SSF52540">
    <property type="entry name" value="P-loop containing nucleoside triphosphate hydrolases"/>
    <property type="match status" value="1"/>
</dbReference>
<keyword evidence="1" id="KW-0132">Cell division</keyword>
<dbReference type="GO" id="GO:0009432">
    <property type="term" value="P:SOS response"/>
    <property type="evidence" value="ECO:0007669"/>
    <property type="project" value="InterPro"/>
</dbReference>
<name>A0A2T3N1H7_9GAMM</name>
<dbReference type="Gene3D" id="3.40.50.300">
    <property type="entry name" value="P-loop containing nucleotide triphosphate hydrolases"/>
    <property type="match status" value="1"/>
</dbReference>
<sequence length="156" mass="17368">MTALFNRLQSVTASQAYKSTFTTDSAMPHYQSVKCPIEVCFSDEKQTQLAYFLRLLKQASQQNRWIMFIGDDALIDKNLLISAGIALNKVLVLNNKKSLTDQVLMTKALITGNCSAVIATGDIEDFETESIRQAAEQGLSLAFVINREASRNLTFH</sequence>
<proteinExistence type="predicted"/>
<dbReference type="Pfam" id="PF03846">
    <property type="entry name" value="SulA"/>
    <property type="match status" value="1"/>
</dbReference>
<dbReference type="RefSeq" id="WP_107282508.1">
    <property type="nucleotide sequence ID" value="NZ_PYMC01000003.1"/>
</dbReference>
<evidence type="ECO:0000313" key="1">
    <source>
        <dbReference type="EMBL" id="PSW06128.1"/>
    </source>
</evidence>
<reference evidence="1 2" key="1">
    <citation type="submission" date="2018-03" db="EMBL/GenBank/DDBJ databases">
        <title>Whole genome sequencing of Histamine producing bacteria.</title>
        <authorList>
            <person name="Butler K."/>
        </authorList>
    </citation>
    <scope>NUCLEOTIDE SEQUENCE [LARGE SCALE GENOMIC DNA]</scope>
    <source>
        <strain evidence="1 2">DSM 16190</strain>
    </source>
</reference>
<dbReference type="InterPro" id="IPR004596">
    <property type="entry name" value="Cell_div_suppressor_SulA"/>
</dbReference>
<dbReference type="GO" id="GO:0051301">
    <property type="term" value="P:cell division"/>
    <property type="evidence" value="ECO:0007669"/>
    <property type="project" value="UniProtKB-KW"/>
</dbReference>